<comment type="similarity">
    <text evidence="3">Belongs to the major facilitator superfamily. FHS transporter (TC 2.A.1.7) family.</text>
</comment>
<dbReference type="Gene3D" id="1.20.1250.20">
    <property type="entry name" value="MFS general substrate transporter like domains"/>
    <property type="match status" value="2"/>
</dbReference>
<dbReference type="GO" id="GO:0005354">
    <property type="term" value="F:galactose transmembrane transporter activity"/>
    <property type="evidence" value="ECO:0007669"/>
    <property type="project" value="InterPro"/>
</dbReference>
<dbReference type="CDD" id="cd17394">
    <property type="entry name" value="MFS_FucP_like"/>
    <property type="match status" value="1"/>
</dbReference>
<dbReference type="RefSeq" id="WP_133496289.1">
    <property type="nucleotide sequence ID" value="NZ_BMLU01000010.1"/>
</dbReference>
<dbReference type="OrthoDB" id="9795150at2"/>
<sequence>MTPYEEPAPSAPAHGAFITPGYKAGFALVVSLFFLWAIANNFNDILIRQFQKALDLNRAEAGLIQFIFYIGYFTMALPAGMVMRRFGYRAGILTGLGLYAVGALLFYPAAEIRVYAAFLGALFVLAAGAAFLETAANPYIVAFGNPSRAEQRLNLAQAFNGFGGFLAPIIGGIFIFSGIEHSKADIAAMAAAQQTAYRAAEAQMVQGPYLVLAAVVVLIAIAVAMVRLPRIDPPAATGAKRESLFSVLREPELLGAVIAQFFYIGAQVGVWSFFIDFVKEVTPTTPERTAAFLLSFSLALFMAGRFIGAALMHKIAATRLLLIFALAGIALAVIAALTGGWIAVGALTLSSFFMSIMFPTIFSLGLKGLGERAMLGAPLIVMAIIGGAVFPPLMGLISQWEGALQPVMLMPGACFAIVAIYAMRAHKAGIDAAGSAPVPTIH</sequence>
<proteinExistence type="inferred from homology"/>
<evidence type="ECO:0000256" key="7">
    <source>
        <dbReference type="ARBA" id="ARBA00023136"/>
    </source>
</evidence>
<dbReference type="InterPro" id="IPR020846">
    <property type="entry name" value="MFS_dom"/>
</dbReference>
<feature type="transmembrane region" description="Helical" evidence="8">
    <location>
        <begin position="373"/>
        <end position="397"/>
    </location>
</feature>
<evidence type="ECO:0000256" key="4">
    <source>
        <dbReference type="ARBA" id="ARBA00022475"/>
    </source>
</evidence>
<feature type="transmembrane region" description="Helical" evidence="8">
    <location>
        <begin position="349"/>
        <end position="366"/>
    </location>
</feature>
<feature type="transmembrane region" description="Helical" evidence="8">
    <location>
        <begin position="21"/>
        <end position="39"/>
    </location>
</feature>
<keyword evidence="6 8" id="KW-1133">Transmembrane helix</keyword>
<feature type="domain" description="Major facilitator superfamily (MFS) profile" evidence="9">
    <location>
        <begin position="25"/>
        <end position="430"/>
    </location>
</feature>
<feature type="transmembrane region" description="Helical" evidence="8">
    <location>
        <begin position="59"/>
        <end position="79"/>
    </location>
</feature>
<name>A0A4R6FFZ0_9SPHN</name>
<feature type="transmembrane region" description="Helical" evidence="8">
    <location>
        <begin position="207"/>
        <end position="226"/>
    </location>
</feature>
<feature type="transmembrane region" description="Helical" evidence="8">
    <location>
        <begin position="112"/>
        <end position="132"/>
    </location>
</feature>
<feature type="transmembrane region" description="Helical" evidence="8">
    <location>
        <begin position="289"/>
        <end position="308"/>
    </location>
</feature>
<comment type="function">
    <text evidence="1">Intake of glucose and galactose.</text>
</comment>
<dbReference type="InterPro" id="IPR005964">
    <property type="entry name" value="Glc/Gal_transptr_bac"/>
</dbReference>
<dbReference type="GO" id="GO:1904659">
    <property type="term" value="P:D-glucose transmembrane transport"/>
    <property type="evidence" value="ECO:0007669"/>
    <property type="project" value="InterPro"/>
</dbReference>
<evidence type="ECO:0000256" key="5">
    <source>
        <dbReference type="ARBA" id="ARBA00022692"/>
    </source>
</evidence>
<feature type="transmembrane region" description="Helical" evidence="8">
    <location>
        <begin position="153"/>
        <end position="176"/>
    </location>
</feature>
<evidence type="ECO:0000256" key="2">
    <source>
        <dbReference type="ARBA" id="ARBA00004429"/>
    </source>
</evidence>
<dbReference type="PROSITE" id="PS50850">
    <property type="entry name" value="MFS"/>
    <property type="match status" value="1"/>
</dbReference>
<dbReference type="GO" id="GO:0015535">
    <property type="term" value="F:fucose:proton symporter activity"/>
    <property type="evidence" value="ECO:0007669"/>
    <property type="project" value="InterPro"/>
</dbReference>
<dbReference type="AlphaFoldDB" id="A0A4R6FFZ0"/>
<dbReference type="Proteomes" id="UP000295493">
    <property type="component" value="Unassembled WGS sequence"/>
</dbReference>
<dbReference type="GO" id="GO:0005886">
    <property type="term" value="C:plasma membrane"/>
    <property type="evidence" value="ECO:0007669"/>
    <property type="project" value="UniProtKB-SubCell"/>
</dbReference>
<evidence type="ECO:0000259" key="9">
    <source>
        <dbReference type="PROSITE" id="PS50850"/>
    </source>
</evidence>
<dbReference type="InterPro" id="IPR011701">
    <property type="entry name" value="MFS"/>
</dbReference>
<dbReference type="NCBIfam" id="TIGR01272">
    <property type="entry name" value="gluP"/>
    <property type="match status" value="1"/>
</dbReference>
<accession>A0A4R6FFZ0</accession>
<dbReference type="InterPro" id="IPR050375">
    <property type="entry name" value="MFS_TsgA-like"/>
</dbReference>
<evidence type="ECO:0000313" key="11">
    <source>
        <dbReference type="Proteomes" id="UP000295493"/>
    </source>
</evidence>
<dbReference type="PANTHER" id="PTHR43702:SF11">
    <property type="entry name" value="L-FUCOSE-PROTON SYMPORTER"/>
    <property type="match status" value="1"/>
</dbReference>
<comment type="subcellular location">
    <subcellularLocation>
        <location evidence="2">Cell inner membrane</location>
        <topology evidence="2">Multi-pass membrane protein</topology>
    </subcellularLocation>
</comment>
<evidence type="ECO:0000256" key="6">
    <source>
        <dbReference type="ARBA" id="ARBA00022989"/>
    </source>
</evidence>
<feature type="transmembrane region" description="Helical" evidence="8">
    <location>
        <begin position="253"/>
        <end position="274"/>
    </location>
</feature>
<keyword evidence="11" id="KW-1185">Reference proteome</keyword>
<feature type="transmembrane region" description="Helical" evidence="8">
    <location>
        <begin position="403"/>
        <end position="423"/>
    </location>
</feature>
<dbReference type="InterPro" id="IPR036259">
    <property type="entry name" value="MFS_trans_sf"/>
</dbReference>
<gene>
    <name evidence="10" type="ORF">EV664_11033</name>
</gene>
<dbReference type="EMBL" id="SNWD01000010">
    <property type="protein sequence ID" value="TDN80241.1"/>
    <property type="molecule type" value="Genomic_DNA"/>
</dbReference>
<feature type="transmembrane region" description="Helical" evidence="8">
    <location>
        <begin position="320"/>
        <end position="343"/>
    </location>
</feature>
<dbReference type="SUPFAM" id="SSF103473">
    <property type="entry name" value="MFS general substrate transporter"/>
    <property type="match status" value="1"/>
</dbReference>
<dbReference type="PANTHER" id="PTHR43702">
    <property type="entry name" value="L-FUCOSE-PROTON SYMPORTER"/>
    <property type="match status" value="1"/>
</dbReference>
<keyword evidence="4" id="KW-1003">Cell membrane</keyword>
<keyword evidence="5 8" id="KW-0812">Transmembrane</keyword>
<comment type="caution">
    <text evidence="10">The sequence shown here is derived from an EMBL/GenBank/DDBJ whole genome shotgun (WGS) entry which is preliminary data.</text>
</comment>
<dbReference type="GO" id="GO:0055056">
    <property type="term" value="F:D-glucose transmembrane transporter activity"/>
    <property type="evidence" value="ECO:0007669"/>
    <property type="project" value="InterPro"/>
</dbReference>
<evidence type="ECO:0000256" key="8">
    <source>
        <dbReference type="SAM" id="Phobius"/>
    </source>
</evidence>
<evidence type="ECO:0000256" key="1">
    <source>
        <dbReference type="ARBA" id="ARBA00003321"/>
    </source>
</evidence>
<reference evidence="10 11" key="1">
    <citation type="submission" date="2019-03" db="EMBL/GenBank/DDBJ databases">
        <title>Genomic Encyclopedia of Type Strains, Phase IV (KMG-IV): sequencing the most valuable type-strain genomes for metagenomic binning, comparative biology and taxonomic classification.</title>
        <authorList>
            <person name="Goeker M."/>
        </authorList>
    </citation>
    <scope>NUCLEOTIDE SEQUENCE [LARGE SCALE GENOMIC DNA]</scope>
    <source>
        <strain evidence="10 11">DSM 25059</strain>
    </source>
</reference>
<feature type="transmembrane region" description="Helical" evidence="8">
    <location>
        <begin position="86"/>
        <end position="106"/>
    </location>
</feature>
<evidence type="ECO:0000313" key="10">
    <source>
        <dbReference type="EMBL" id="TDN80241.1"/>
    </source>
</evidence>
<organism evidence="10 11">
    <name type="scientific">Stakelama pacifica</name>
    <dbReference type="NCBI Taxonomy" id="517720"/>
    <lineage>
        <taxon>Bacteria</taxon>
        <taxon>Pseudomonadati</taxon>
        <taxon>Pseudomonadota</taxon>
        <taxon>Alphaproteobacteria</taxon>
        <taxon>Sphingomonadales</taxon>
        <taxon>Sphingomonadaceae</taxon>
        <taxon>Stakelama</taxon>
    </lineage>
</organism>
<dbReference type="InterPro" id="IPR005275">
    <property type="entry name" value="Lfuc_symporter_FucP"/>
</dbReference>
<protein>
    <submittedName>
        <fullName evidence="10">FHS family L-fucose permease-like MFS transporter</fullName>
    </submittedName>
</protein>
<dbReference type="NCBIfam" id="TIGR00885">
    <property type="entry name" value="fucP"/>
    <property type="match status" value="1"/>
</dbReference>
<evidence type="ECO:0000256" key="3">
    <source>
        <dbReference type="ARBA" id="ARBA00009120"/>
    </source>
</evidence>
<dbReference type="Pfam" id="PF07690">
    <property type="entry name" value="MFS_1"/>
    <property type="match status" value="1"/>
</dbReference>
<keyword evidence="7 8" id="KW-0472">Membrane</keyword>